<dbReference type="Gene3D" id="1.10.10.60">
    <property type="entry name" value="Homeodomain-like"/>
    <property type="match status" value="2"/>
</dbReference>
<keyword evidence="4" id="KW-0472">Membrane</keyword>
<dbReference type="PROSITE" id="PS00041">
    <property type="entry name" value="HTH_ARAC_FAMILY_1"/>
    <property type="match status" value="1"/>
</dbReference>
<keyword evidence="4" id="KW-1133">Transmembrane helix</keyword>
<dbReference type="PANTHER" id="PTHR43280">
    <property type="entry name" value="ARAC-FAMILY TRANSCRIPTIONAL REGULATOR"/>
    <property type="match status" value="1"/>
</dbReference>
<evidence type="ECO:0000256" key="2">
    <source>
        <dbReference type="ARBA" id="ARBA00023125"/>
    </source>
</evidence>
<name>A0ABT9TZE7_PAEHA</name>
<evidence type="ECO:0000256" key="4">
    <source>
        <dbReference type="SAM" id="Phobius"/>
    </source>
</evidence>
<keyword evidence="7" id="KW-1185">Reference proteome</keyword>
<comment type="caution">
    <text evidence="6">The sequence shown here is derived from an EMBL/GenBank/DDBJ whole genome shotgun (WGS) entry which is preliminary data.</text>
</comment>
<reference evidence="6 7" key="1">
    <citation type="submission" date="2023-07" db="EMBL/GenBank/DDBJ databases">
        <title>Sorghum-associated microbial communities from plants grown in Nebraska, USA.</title>
        <authorList>
            <person name="Schachtman D."/>
        </authorList>
    </citation>
    <scope>NUCLEOTIDE SEQUENCE [LARGE SCALE GENOMIC DNA]</scope>
    <source>
        <strain evidence="6 7">CC482</strain>
    </source>
</reference>
<evidence type="ECO:0000259" key="5">
    <source>
        <dbReference type="PROSITE" id="PS01124"/>
    </source>
</evidence>
<dbReference type="InterPro" id="IPR018062">
    <property type="entry name" value="HTH_AraC-typ_CS"/>
</dbReference>
<evidence type="ECO:0000313" key="6">
    <source>
        <dbReference type="EMBL" id="MDQ0112731.1"/>
    </source>
</evidence>
<evidence type="ECO:0000256" key="3">
    <source>
        <dbReference type="ARBA" id="ARBA00023163"/>
    </source>
</evidence>
<dbReference type="PROSITE" id="PS01124">
    <property type="entry name" value="HTH_ARAC_FAMILY_2"/>
    <property type="match status" value="1"/>
</dbReference>
<protein>
    <submittedName>
        <fullName evidence="6">AraC-like DNA-binding protein</fullName>
    </submittedName>
</protein>
<keyword evidence="1" id="KW-0805">Transcription regulation</keyword>
<dbReference type="Pfam" id="PF12833">
    <property type="entry name" value="HTH_18"/>
    <property type="match status" value="1"/>
</dbReference>
<accession>A0ABT9TZE7</accession>
<organism evidence="6 7">
    <name type="scientific">Paenibacillus harenae</name>
    <dbReference type="NCBI Taxonomy" id="306543"/>
    <lineage>
        <taxon>Bacteria</taxon>
        <taxon>Bacillati</taxon>
        <taxon>Bacillota</taxon>
        <taxon>Bacilli</taxon>
        <taxon>Bacillales</taxon>
        <taxon>Paenibacillaceae</taxon>
        <taxon>Paenibacillus</taxon>
    </lineage>
</organism>
<dbReference type="SMART" id="SM00342">
    <property type="entry name" value="HTH_ARAC"/>
    <property type="match status" value="1"/>
</dbReference>
<feature type="domain" description="HTH araC/xylS-type" evidence="5">
    <location>
        <begin position="684"/>
        <end position="781"/>
    </location>
</feature>
<dbReference type="Proteomes" id="UP001229346">
    <property type="component" value="Unassembled WGS sequence"/>
</dbReference>
<keyword evidence="4" id="KW-0812">Transmembrane</keyword>
<evidence type="ECO:0000256" key="1">
    <source>
        <dbReference type="ARBA" id="ARBA00023015"/>
    </source>
</evidence>
<dbReference type="InterPro" id="IPR018060">
    <property type="entry name" value="HTH_AraC"/>
</dbReference>
<dbReference type="SUPFAM" id="SSF46689">
    <property type="entry name" value="Homeodomain-like"/>
    <property type="match status" value="2"/>
</dbReference>
<gene>
    <name evidence="6" type="ORF">J2T15_002166</name>
</gene>
<keyword evidence="2" id="KW-0238">DNA-binding</keyword>
<dbReference type="PANTHER" id="PTHR43280:SF28">
    <property type="entry name" value="HTH-TYPE TRANSCRIPTIONAL ACTIVATOR RHAS"/>
    <property type="match status" value="1"/>
</dbReference>
<dbReference type="EMBL" id="JAUSSU010000004">
    <property type="protein sequence ID" value="MDQ0112731.1"/>
    <property type="molecule type" value="Genomic_DNA"/>
</dbReference>
<dbReference type="InterPro" id="IPR009057">
    <property type="entry name" value="Homeodomain-like_sf"/>
</dbReference>
<feature type="transmembrane region" description="Helical" evidence="4">
    <location>
        <begin position="31"/>
        <end position="53"/>
    </location>
</feature>
<evidence type="ECO:0000313" key="7">
    <source>
        <dbReference type="Proteomes" id="UP001229346"/>
    </source>
</evidence>
<proteinExistence type="predicted"/>
<keyword evidence="3" id="KW-0804">Transcription</keyword>
<sequence length="785" mass="88346">MQSLLYGRLRKLVHRNNGKGRAKGSFYRKSLIMMLIVTSVPGLITGALVYGMAGGKLKNELLHMHNKQIEQRARNIDAQLTNLELMLSHWAFDTKFDYSLTGRNFIRDFERARDITKTLLVMQGSNTMNKLVGLYLGGDGQPVLFDPEYDTLTSTPDQAAIYESLLAAGKVAYWTDMSFNPQRPVSKELTLVHQIPGGSLKPFGALYIRLDNEKVGDMLRTMTPYDGGETFLLQDNGNLFASAGAGGSESAFVVRLKEGISSRGTEEGSFLLEWNGATFTVTYGKFSRIADSWTYVSASPISSITAPVVFISKLIFTVSLSALLLAAVLAWFASRTIYSPIKRLMNVLLGEKPLTDGRGDEFSLIERQWIHLNSESTELHTRLSEQLPYVKESFLHQLLQGYLYAYSEDNLLERMGRYRWKVNNHRFIVLYVQLTGIASLEGKFKYGDEGLVTFAAVNMIEEFAAKHFEQSKAINFHDLAAGLLVIVPKGVSYDDELASFGEELTHAVNHILNMRLTIAISEPSDGIAQIPLFFEEVKHAANQRYFNNENQMIAMGTLHAGGEGAAETQYPFALEREFIQALRTGQETDAYELLRAFLAALSHAGAKAVDVQQGMLHLLGSVQHAIMVSGIQPNRLFKCANMYEQLSQIREPQLILAWFQNKVCAPFLTELGSRSDYQVKRLIEQAMVYLQHNYMKDLSLDHCADHIGMNPFFLSKSFKQVTGKNFIDYLTGLRMDKAKELLRESGLKINDVAEQVGYQHSYFNRIFKKLEGMTPSRYRELSQPE</sequence>